<dbReference type="AlphaFoldDB" id="A0A165FPA9"/>
<organism evidence="3 4">
    <name type="scientific">Exidia glandulosa HHB12029</name>
    <dbReference type="NCBI Taxonomy" id="1314781"/>
    <lineage>
        <taxon>Eukaryota</taxon>
        <taxon>Fungi</taxon>
        <taxon>Dikarya</taxon>
        <taxon>Basidiomycota</taxon>
        <taxon>Agaricomycotina</taxon>
        <taxon>Agaricomycetes</taxon>
        <taxon>Auriculariales</taxon>
        <taxon>Exidiaceae</taxon>
        <taxon>Exidia</taxon>
    </lineage>
</organism>
<dbReference type="Pfam" id="PF20153">
    <property type="entry name" value="DUF6535"/>
    <property type="match status" value="1"/>
</dbReference>
<evidence type="ECO:0000259" key="2">
    <source>
        <dbReference type="Pfam" id="PF20153"/>
    </source>
</evidence>
<evidence type="ECO:0000313" key="3">
    <source>
        <dbReference type="EMBL" id="KZV89315.1"/>
    </source>
</evidence>
<sequence length="677" mass="75194">MTRKRFDFFPMRHVDAPVKLPTEDPDTDFKRKYPPDAELGQELADNARVWKVYRDEAIQHDDVVLSGWNNTIDILLTFAGLFSAAVTAFVVESYQFLQPAGLDFGAAFYALAVNDTATLHTLAVSTSQPGSTARWINGLWFTSLFFALAAAFLCILVKQWLDEYTARTRASSQNPKHWSRRRAFYFRAIDDWGVSGIISLLPLLLHAALFLFFAGMVVLLWSLSRAVAAWLSGLAGLLFCLYSVSVLIPVWNAACPFATPVAKQLQRAWNLLGVWLLRRGITLSESAAAYAARWRYLWSSQPDLEAACPHPRSINLWQLRRSMQAWVGKSAFDHVLYKESLSSDDARGMDAPTPRLADDLDYDSLRWLIHSVSDSDTKAVGIQALGALMPCTPLAVLASRKGIRHNTAANQVLLASVAGGSVVESARVIRSLLALDEGGLPTDAIYIGDYVPTVWKYCSRIPWNSTYPDLQLLRYAMNISIDSSMSFDDPDYTAIRDQVAKWERTPSLHSTSMLLATLKCLQRRQVLLFLLSADLRLVTSAQWKFLMPKLRNNGSPCPRHSCDIDCNLVCFIELISSFLLQDGTEDLDLYVVSQLFDATCRNHETFMSLTLSSLPTFLAYVASSQSFLVIRSTHLLQLSALPAGLQVHPYGLGAPALILSGSKPGVMPLMFGACSLP</sequence>
<proteinExistence type="predicted"/>
<feature type="transmembrane region" description="Helical" evidence="1">
    <location>
        <begin position="138"/>
        <end position="161"/>
    </location>
</feature>
<dbReference type="InterPro" id="IPR045338">
    <property type="entry name" value="DUF6535"/>
</dbReference>
<feature type="transmembrane region" description="Helical" evidence="1">
    <location>
        <begin position="197"/>
        <end position="221"/>
    </location>
</feature>
<feature type="transmembrane region" description="Helical" evidence="1">
    <location>
        <begin position="74"/>
        <end position="94"/>
    </location>
</feature>
<feature type="domain" description="DUF6535" evidence="2">
    <location>
        <begin position="50"/>
        <end position="222"/>
    </location>
</feature>
<keyword evidence="1" id="KW-0812">Transmembrane</keyword>
<feature type="transmembrane region" description="Helical" evidence="1">
    <location>
        <begin position="106"/>
        <end position="126"/>
    </location>
</feature>
<feature type="transmembrane region" description="Helical" evidence="1">
    <location>
        <begin position="228"/>
        <end position="251"/>
    </location>
</feature>
<name>A0A165FPA9_EXIGL</name>
<evidence type="ECO:0000256" key="1">
    <source>
        <dbReference type="SAM" id="Phobius"/>
    </source>
</evidence>
<reference evidence="3 4" key="1">
    <citation type="journal article" date="2016" name="Mol. Biol. Evol.">
        <title>Comparative Genomics of Early-Diverging Mushroom-Forming Fungi Provides Insights into the Origins of Lignocellulose Decay Capabilities.</title>
        <authorList>
            <person name="Nagy L.G."/>
            <person name="Riley R."/>
            <person name="Tritt A."/>
            <person name="Adam C."/>
            <person name="Daum C."/>
            <person name="Floudas D."/>
            <person name="Sun H."/>
            <person name="Yadav J.S."/>
            <person name="Pangilinan J."/>
            <person name="Larsson K.H."/>
            <person name="Matsuura K."/>
            <person name="Barry K."/>
            <person name="Labutti K."/>
            <person name="Kuo R."/>
            <person name="Ohm R.A."/>
            <person name="Bhattacharya S.S."/>
            <person name="Shirouzu T."/>
            <person name="Yoshinaga Y."/>
            <person name="Martin F.M."/>
            <person name="Grigoriev I.V."/>
            <person name="Hibbett D.S."/>
        </authorList>
    </citation>
    <scope>NUCLEOTIDE SEQUENCE [LARGE SCALE GENOMIC DNA]</scope>
    <source>
        <strain evidence="3 4">HHB12029</strain>
    </source>
</reference>
<gene>
    <name evidence="3" type="ORF">EXIGLDRAFT_149025</name>
</gene>
<keyword evidence="1" id="KW-1133">Transmembrane helix</keyword>
<evidence type="ECO:0000313" key="4">
    <source>
        <dbReference type="Proteomes" id="UP000077266"/>
    </source>
</evidence>
<protein>
    <recommendedName>
        <fullName evidence="2">DUF6535 domain-containing protein</fullName>
    </recommendedName>
</protein>
<dbReference type="OrthoDB" id="2796682at2759"/>
<keyword evidence="4" id="KW-1185">Reference proteome</keyword>
<accession>A0A165FPA9</accession>
<keyword evidence="1" id="KW-0472">Membrane</keyword>
<dbReference type="InParanoid" id="A0A165FPA9"/>
<dbReference type="EMBL" id="KV426076">
    <property type="protein sequence ID" value="KZV89315.1"/>
    <property type="molecule type" value="Genomic_DNA"/>
</dbReference>
<dbReference type="Proteomes" id="UP000077266">
    <property type="component" value="Unassembled WGS sequence"/>
</dbReference>